<dbReference type="PROSITE" id="PS00143">
    <property type="entry name" value="INSULINASE"/>
    <property type="match status" value="1"/>
</dbReference>
<dbReference type="Gene3D" id="3.30.830.10">
    <property type="entry name" value="Metalloenzyme, LuxS/M16 peptidase-like"/>
    <property type="match status" value="4"/>
</dbReference>
<name>A0AB33CUZ6_ALCFA</name>
<feature type="domain" description="Peptidase M16 C-terminal" evidence="7">
    <location>
        <begin position="668"/>
        <end position="847"/>
    </location>
</feature>
<dbReference type="Pfam" id="PF00675">
    <property type="entry name" value="Peptidase_M16"/>
    <property type="match status" value="2"/>
</dbReference>
<dbReference type="EMBL" id="CP021641">
    <property type="protein sequence ID" value="ASR90423.1"/>
    <property type="molecule type" value="Genomic_DNA"/>
</dbReference>
<evidence type="ECO:0000256" key="3">
    <source>
        <dbReference type="RuleBase" id="RU004447"/>
    </source>
</evidence>
<evidence type="ECO:0000256" key="2">
    <source>
        <dbReference type="ARBA" id="ARBA00007261"/>
    </source>
</evidence>
<dbReference type="SUPFAM" id="SSF63411">
    <property type="entry name" value="LuxS/MPP-like metallohydrolase"/>
    <property type="match status" value="4"/>
</dbReference>
<sequence length="950" mass="104947">MKLSVLIAALRLRHLAGAALLSTSLAAYALPAGLAQGPSVEGVTQYTLDNGLRLVLAPDDSKPTTTVNMTYLVGSRHENYGQTGMAHLLEHMLFRGTPTLRNALGEFSKRGLEANGTTSSDRTNYFASFAADPETLKWYLDWQADVMVNALIDKQDLEAEMPVVRNEMESGENSPFRVLMQKLTAAAYQWHSYGKTTIGARSDVENVDIEQLRKFYHDYYQPDNAVLFVTGQFDTDQTLENIAKAFGSIPKPTRTLRPEYTVEPVQDGTRTVTLRRHGGTPLIMSLYHLPSAASPEYMDLSLGISALGDTPSGQLYKNLVNQNLATSVFSFDSESHDPGYALFGAELKPDMDQQKALKVMNDTLEGLAKSPLKETDLERIRSQWMTGWTQTYANPSSLASALSEAAASGDWRLFFLQRDRVEAAKLPNVQKALETWLVASNRSNGLYIPTEKPLRAPQATTVDVAKLVQDYTGKDSGKAVEAFDPSPANIMARTDLQPLSLGKDLGEVKMALLPKGTRAERVEARLSFKFGSPDQLKNQTATAAAVASLLSTGTKKLNREQISDQFTAMQTQFSTSGSNGRLYLSLSSNRENLPKAIALALDVLREANFPEDELKKYQQAVVTDLKSASTEPAALASQAIERYTNPWPKDDIRYTPSFEEGIERVQAVNIKQVRDFHQKFYGTGDVAFSAVGDFDKEEVRKALAEGLKGWRKAPTYQRPDDPLQTVAPKVFDINTPDKANAFYLADLGLKLQDSDADFPAVYLANYLLGLSETSRLWNRVRVEDGLSYNVRSQVEASSYEPNGSWKVYAIHAPSNSEKLGKTIDEVLTQTLKNGFSEQEVKEGVNALLNYRRLSRSQDTVVSSAWLNYLDLGRSFEWSEKMDQELQKLNAEQVNAALRKYLKPKEMVVAIAADHERQKQGAAAPEAQETEQGQAPAPAPTDAPAALEAQP</sequence>
<evidence type="ECO:0000256" key="5">
    <source>
        <dbReference type="SAM" id="SignalP"/>
    </source>
</evidence>
<evidence type="ECO:0000256" key="1">
    <source>
        <dbReference type="ARBA" id="ARBA00001947"/>
    </source>
</evidence>
<dbReference type="PANTHER" id="PTHR11851:SF49">
    <property type="entry name" value="MITOCHONDRIAL-PROCESSING PEPTIDASE SUBUNIT ALPHA"/>
    <property type="match status" value="1"/>
</dbReference>
<keyword evidence="5" id="KW-0732">Signal</keyword>
<dbReference type="InterPro" id="IPR001431">
    <property type="entry name" value="Pept_M16_Zn_BS"/>
</dbReference>
<gene>
    <name evidence="8" type="ORF">AFA_13750</name>
</gene>
<dbReference type="GO" id="GO:0006508">
    <property type="term" value="P:proteolysis"/>
    <property type="evidence" value="ECO:0007669"/>
    <property type="project" value="InterPro"/>
</dbReference>
<feature type="domain" description="Peptidase M16 C-terminal" evidence="7">
    <location>
        <begin position="207"/>
        <end position="383"/>
    </location>
</feature>
<dbReference type="Pfam" id="PF05193">
    <property type="entry name" value="Peptidase_M16_C"/>
    <property type="match status" value="2"/>
</dbReference>
<feature type="chain" id="PRO_5044271221" evidence="5">
    <location>
        <begin position="30"/>
        <end position="950"/>
    </location>
</feature>
<proteinExistence type="inferred from homology"/>
<comment type="similarity">
    <text evidence="2 3">Belongs to the peptidase M16 family.</text>
</comment>
<feature type="domain" description="Peptidase M16 N-terminal" evidence="6">
    <location>
        <begin position="55"/>
        <end position="199"/>
    </location>
</feature>
<organism evidence="8 9">
    <name type="scientific">Alcaligenes faecalis</name>
    <dbReference type="NCBI Taxonomy" id="511"/>
    <lineage>
        <taxon>Bacteria</taxon>
        <taxon>Pseudomonadati</taxon>
        <taxon>Pseudomonadota</taxon>
        <taxon>Betaproteobacteria</taxon>
        <taxon>Burkholderiales</taxon>
        <taxon>Alcaligenaceae</taxon>
        <taxon>Alcaligenes</taxon>
    </lineage>
</organism>
<dbReference type="InterPro" id="IPR050361">
    <property type="entry name" value="MPP/UQCRC_Complex"/>
</dbReference>
<dbReference type="InterPro" id="IPR011249">
    <property type="entry name" value="Metalloenz_LuxS/M16"/>
</dbReference>
<feature type="domain" description="Peptidase M16 N-terminal" evidence="6">
    <location>
        <begin position="517"/>
        <end position="639"/>
    </location>
</feature>
<dbReference type="PANTHER" id="PTHR11851">
    <property type="entry name" value="METALLOPROTEASE"/>
    <property type="match status" value="1"/>
</dbReference>
<dbReference type="AlphaFoldDB" id="A0AB33CUZ6"/>
<feature type="signal peptide" evidence="5">
    <location>
        <begin position="1"/>
        <end position="29"/>
    </location>
</feature>
<dbReference type="InterPro" id="IPR011765">
    <property type="entry name" value="Pept_M16_N"/>
</dbReference>
<dbReference type="InterPro" id="IPR007863">
    <property type="entry name" value="Peptidase_M16_C"/>
</dbReference>
<accession>A0AB33CUZ6</accession>
<evidence type="ECO:0000256" key="4">
    <source>
        <dbReference type="SAM" id="MobiDB-lite"/>
    </source>
</evidence>
<evidence type="ECO:0000313" key="8">
    <source>
        <dbReference type="EMBL" id="ASR90423.1"/>
    </source>
</evidence>
<evidence type="ECO:0000313" key="9">
    <source>
        <dbReference type="Proteomes" id="UP000214561"/>
    </source>
</evidence>
<dbReference type="Proteomes" id="UP000214561">
    <property type="component" value="Chromosome"/>
</dbReference>
<comment type="cofactor">
    <cofactor evidence="1">
        <name>Zn(2+)</name>
        <dbReference type="ChEBI" id="CHEBI:29105"/>
    </cofactor>
</comment>
<dbReference type="GO" id="GO:0046872">
    <property type="term" value="F:metal ion binding"/>
    <property type="evidence" value="ECO:0007669"/>
    <property type="project" value="InterPro"/>
</dbReference>
<protein>
    <submittedName>
        <fullName evidence="8">Peptidase M16</fullName>
    </submittedName>
</protein>
<dbReference type="RefSeq" id="WP_094197405.1">
    <property type="nucleotide sequence ID" value="NZ_CP021641.1"/>
</dbReference>
<reference evidence="8 9" key="1">
    <citation type="submission" date="2017-05" db="EMBL/GenBank/DDBJ databases">
        <authorList>
            <person name="Qiu J.G."/>
            <person name="He J."/>
        </authorList>
    </citation>
    <scope>NUCLEOTIDE SEQUENCE [LARGE SCALE GENOMIC DNA]</scope>
    <source>
        <strain evidence="8 9">JQ135</strain>
    </source>
</reference>
<dbReference type="KEGG" id="afq:AFA_13750"/>
<feature type="compositionally biased region" description="Low complexity" evidence="4">
    <location>
        <begin position="939"/>
        <end position="950"/>
    </location>
</feature>
<dbReference type="GO" id="GO:0004222">
    <property type="term" value="F:metalloendopeptidase activity"/>
    <property type="evidence" value="ECO:0007669"/>
    <property type="project" value="InterPro"/>
</dbReference>
<evidence type="ECO:0000259" key="7">
    <source>
        <dbReference type="Pfam" id="PF05193"/>
    </source>
</evidence>
<evidence type="ECO:0000259" key="6">
    <source>
        <dbReference type="Pfam" id="PF00675"/>
    </source>
</evidence>
<feature type="region of interest" description="Disordered" evidence="4">
    <location>
        <begin position="912"/>
        <end position="950"/>
    </location>
</feature>